<reference evidence="14" key="2">
    <citation type="submission" date="2023-07" db="EMBL/GenBank/DDBJ databases">
        <authorList>
            <person name="Bai X.-H."/>
            <person name="Wang H.-H."/>
            <person name="Wang J."/>
            <person name="Ma M.-Y."/>
            <person name="Hu H.-H."/>
            <person name="Song Z.-L."/>
            <person name="Ma H.-G."/>
            <person name="Fan Y."/>
            <person name="Du C.-Y."/>
            <person name="Xu J.-C."/>
        </authorList>
    </citation>
    <scope>NUCLEOTIDE SEQUENCE</scope>
    <source>
        <strain evidence="14">CZ1</strain>
    </source>
</reference>
<evidence type="ECO:0000256" key="3">
    <source>
        <dbReference type="ARBA" id="ARBA00022553"/>
    </source>
</evidence>
<evidence type="ECO:0000256" key="4">
    <source>
        <dbReference type="ARBA" id="ARBA00022679"/>
    </source>
</evidence>
<evidence type="ECO:0000313" key="14">
    <source>
        <dbReference type="EMBL" id="WNZ48033.1"/>
    </source>
</evidence>
<evidence type="ECO:0000259" key="12">
    <source>
        <dbReference type="PROSITE" id="PS50112"/>
    </source>
</evidence>
<feature type="domain" description="PAS" evidence="12">
    <location>
        <begin position="161"/>
        <end position="207"/>
    </location>
</feature>
<dbReference type="Pfam" id="PF13426">
    <property type="entry name" value="PAS_9"/>
    <property type="match status" value="1"/>
</dbReference>
<evidence type="ECO:0000259" key="10">
    <source>
        <dbReference type="PROSITE" id="PS50109"/>
    </source>
</evidence>
<evidence type="ECO:0000259" key="13">
    <source>
        <dbReference type="PROSITE" id="PS50113"/>
    </source>
</evidence>
<dbReference type="Gene3D" id="1.10.287.130">
    <property type="match status" value="1"/>
</dbReference>
<dbReference type="SMART" id="SM00388">
    <property type="entry name" value="HisKA"/>
    <property type="match status" value="1"/>
</dbReference>
<dbReference type="RefSeq" id="WP_316428447.1">
    <property type="nucleotide sequence ID" value="NZ_CP130144.1"/>
</dbReference>
<evidence type="ECO:0000256" key="8">
    <source>
        <dbReference type="PROSITE-ProRule" id="PRU00169"/>
    </source>
</evidence>
<keyword evidence="4" id="KW-0808">Transferase</keyword>
<dbReference type="GO" id="GO:0005524">
    <property type="term" value="F:ATP binding"/>
    <property type="evidence" value="ECO:0007669"/>
    <property type="project" value="UniProtKB-KW"/>
</dbReference>
<keyword evidence="6" id="KW-0902">Two-component regulatory system</keyword>
<protein>
    <recommendedName>
        <fullName evidence="2">histidine kinase</fullName>
        <ecNumber evidence="2">2.7.13.3</ecNumber>
    </recommendedName>
</protein>
<dbReference type="CDD" id="cd00130">
    <property type="entry name" value="PAS"/>
    <property type="match status" value="1"/>
</dbReference>
<dbReference type="Gene3D" id="3.30.450.20">
    <property type="entry name" value="PAS domain"/>
    <property type="match status" value="1"/>
</dbReference>
<dbReference type="InterPro" id="IPR000014">
    <property type="entry name" value="PAS"/>
</dbReference>
<feature type="domain" description="Response regulatory" evidence="11">
    <location>
        <begin position="6"/>
        <end position="122"/>
    </location>
</feature>
<dbReference type="FunFam" id="3.30.565.10:FF:000006">
    <property type="entry name" value="Sensor histidine kinase WalK"/>
    <property type="match status" value="1"/>
</dbReference>
<dbReference type="PANTHER" id="PTHR43047">
    <property type="entry name" value="TWO-COMPONENT HISTIDINE PROTEIN KINASE"/>
    <property type="match status" value="1"/>
</dbReference>
<dbReference type="PRINTS" id="PR00344">
    <property type="entry name" value="BCTRLSENSOR"/>
</dbReference>
<keyword evidence="9" id="KW-0175">Coiled coil</keyword>
<dbReference type="Gene3D" id="3.40.50.2300">
    <property type="match status" value="1"/>
</dbReference>
<dbReference type="InterPro" id="IPR005467">
    <property type="entry name" value="His_kinase_dom"/>
</dbReference>
<dbReference type="CDD" id="cd00082">
    <property type="entry name" value="HisKA"/>
    <property type="match status" value="1"/>
</dbReference>
<feature type="domain" description="PAC" evidence="13">
    <location>
        <begin position="227"/>
        <end position="279"/>
    </location>
</feature>
<evidence type="ECO:0000256" key="9">
    <source>
        <dbReference type="SAM" id="Coils"/>
    </source>
</evidence>
<feature type="domain" description="Histidine kinase" evidence="10">
    <location>
        <begin position="283"/>
        <end position="500"/>
    </location>
</feature>
<dbReference type="CDD" id="cd16922">
    <property type="entry name" value="HATPase_EvgS-ArcB-TorS-like"/>
    <property type="match status" value="1"/>
</dbReference>
<dbReference type="SUPFAM" id="SSF52172">
    <property type="entry name" value="CheY-like"/>
    <property type="match status" value="1"/>
</dbReference>
<comment type="catalytic activity">
    <reaction evidence="1">
        <text>ATP + protein L-histidine = ADP + protein N-phospho-L-histidine.</text>
        <dbReference type="EC" id="2.7.13.3"/>
    </reaction>
</comment>
<dbReference type="InterPro" id="IPR003661">
    <property type="entry name" value="HisK_dim/P_dom"/>
</dbReference>
<dbReference type="PANTHER" id="PTHR43047:SF72">
    <property type="entry name" value="OSMOSENSING HISTIDINE PROTEIN KINASE SLN1"/>
    <property type="match status" value="1"/>
</dbReference>
<dbReference type="AlphaFoldDB" id="A0AA96X0E5"/>
<feature type="modified residue" description="4-aspartylphosphate" evidence="8">
    <location>
        <position position="57"/>
    </location>
</feature>
<keyword evidence="5" id="KW-0418">Kinase</keyword>
<dbReference type="InterPro" id="IPR001789">
    <property type="entry name" value="Sig_transdc_resp-reg_receiver"/>
</dbReference>
<dbReference type="InterPro" id="IPR000700">
    <property type="entry name" value="PAS-assoc_C"/>
</dbReference>
<feature type="coiled-coil region" evidence="9">
    <location>
        <begin position="107"/>
        <end position="150"/>
    </location>
</feature>
<organism evidence="14">
    <name type="scientific">Leptolyngbya boryana CZ1</name>
    <dbReference type="NCBI Taxonomy" id="3060204"/>
    <lineage>
        <taxon>Bacteria</taxon>
        <taxon>Bacillati</taxon>
        <taxon>Cyanobacteriota</taxon>
        <taxon>Cyanophyceae</taxon>
        <taxon>Leptolyngbyales</taxon>
        <taxon>Leptolyngbyaceae</taxon>
        <taxon>Leptolyngbya group</taxon>
        <taxon>Leptolyngbya</taxon>
    </lineage>
</organism>
<dbReference type="Pfam" id="PF00072">
    <property type="entry name" value="Response_reg"/>
    <property type="match status" value="1"/>
</dbReference>
<dbReference type="Gene3D" id="3.30.565.10">
    <property type="entry name" value="Histidine kinase-like ATPase, C-terminal domain"/>
    <property type="match status" value="1"/>
</dbReference>
<name>A0AA96X0E5_LEPBY</name>
<keyword evidence="3 8" id="KW-0597">Phosphoprotein</keyword>
<reference evidence="14" key="1">
    <citation type="journal article" date="2023" name="Plants (Basel)">
        <title>Genomic Analysis of Leptolyngbya boryana CZ1 Reveals Efficient Carbon Fixation Modules.</title>
        <authorList>
            <person name="Bai X."/>
            <person name="Wang H."/>
            <person name="Cheng W."/>
            <person name="Wang J."/>
            <person name="Ma M."/>
            <person name="Hu H."/>
            <person name="Song Z."/>
            <person name="Ma H."/>
            <person name="Fan Y."/>
            <person name="Du C."/>
            <person name="Xu J."/>
        </authorList>
    </citation>
    <scope>NUCLEOTIDE SEQUENCE</scope>
    <source>
        <strain evidence="14">CZ1</strain>
    </source>
</reference>
<dbReference type="InterPro" id="IPR003594">
    <property type="entry name" value="HATPase_dom"/>
</dbReference>
<dbReference type="EC" id="2.7.13.3" evidence="2"/>
<evidence type="ECO:0000256" key="6">
    <source>
        <dbReference type="ARBA" id="ARBA00023012"/>
    </source>
</evidence>
<dbReference type="SMART" id="SM00091">
    <property type="entry name" value="PAS"/>
    <property type="match status" value="1"/>
</dbReference>
<dbReference type="InterPro" id="IPR036097">
    <property type="entry name" value="HisK_dim/P_sf"/>
</dbReference>
<dbReference type="FunFam" id="1.10.287.130:FF:000001">
    <property type="entry name" value="Two-component sensor histidine kinase"/>
    <property type="match status" value="1"/>
</dbReference>
<dbReference type="Pfam" id="PF02518">
    <property type="entry name" value="HATPase_c"/>
    <property type="match status" value="1"/>
</dbReference>
<evidence type="ECO:0000256" key="7">
    <source>
        <dbReference type="ARBA" id="ARBA00023136"/>
    </source>
</evidence>
<keyword evidence="14" id="KW-0547">Nucleotide-binding</keyword>
<dbReference type="InterPro" id="IPR035965">
    <property type="entry name" value="PAS-like_dom_sf"/>
</dbReference>
<keyword evidence="7" id="KW-0472">Membrane</keyword>
<dbReference type="PROSITE" id="PS50112">
    <property type="entry name" value="PAS"/>
    <property type="match status" value="1"/>
</dbReference>
<evidence type="ECO:0000256" key="1">
    <source>
        <dbReference type="ARBA" id="ARBA00000085"/>
    </source>
</evidence>
<dbReference type="SUPFAM" id="SSF47384">
    <property type="entry name" value="Homodimeric domain of signal transducing histidine kinase"/>
    <property type="match status" value="1"/>
</dbReference>
<dbReference type="EMBL" id="CP130144">
    <property type="protein sequence ID" value="WNZ48033.1"/>
    <property type="molecule type" value="Genomic_DNA"/>
</dbReference>
<dbReference type="Pfam" id="PF00512">
    <property type="entry name" value="HisKA"/>
    <property type="match status" value="1"/>
</dbReference>
<evidence type="ECO:0000259" key="11">
    <source>
        <dbReference type="PROSITE" id="PS50110"/>
    </source>
</evidence>
<proteinExistence type="predicted"/>
<dbReference type="PROSITE" id="PS50113">
    <property type="entry name" value="PAC"/>
    <property type="match status" value="1"/>
</dbReference>
<dbReference type="NCBIfam" id="TIGR00229">
    <property type="entry name" value="sensory_box"/>
    <property type="match status" value="1"/>
</dbReference>
<dbReference type="PROSITE" id="PS50109">
    <property type="entry name" value="HIS_KIN"/>
    <property type="match status" value="1"/>
</dbReference>
<dbReference type="SMART" id="SM00448">
    <property type="entry name" value="REC"/>
    <property type="match status" value="1"/>
</dbReference>
<accession>A0AA96X0E5</accession>
<dbReference type="SUPFAM" id="SSF55785">
    <property type="entry name" value="PYP-like sensor domain (PAS domain)"/>
    <property type="match status" value="1"/>
</dbReference>
<dbReference type="InterPro" id="IPR004358">
    <property type="entry name" value="Sig_transdc_His_kin-like_C"/>
</dbReference>
<evidence type="ECO:0000256" key="5">
    <source>
        <dbReference type="ARBA" id="ARBA00022777"/>
    </source>
</evidence>
<dbReference type="SMART" id="SM00387">
    <property type="entry name" value="HATPase_c"/>
    <property type="match status" value="1"/>
</dbReference>
<dbReference type="InterPro" id="IPR011006">
    <property type="entry name" value="CheY-like_superfamily"/>
</dbReference>
<sequence length="501" mass="55481">MENSLRLLLVEDSQEDALLLLYPLRKAGYQLEVERVLSLEAVRSALSSKTWDMIISDYVLPGFTAHQVLELVQSFDLDLPFIVVSGSMGEETAVAVMRAGAHDYLLKESLSRLVPAIERELREAEVRRQKRQAEAALRQAYEGLESLVQQRTAELQIANESLQQLAAIVESSNDAIMSTTLDGIILSWNKGAEKTYGYCREEAQGHSITTLVCRHNPVYIDEQKDQQTQKTVHYRKDGTAIDVFLTISPVKSSAGIVTGQSWIVRDISELQAVEKMKDEFVSVVSHELRTPLTSIRASLGLMLMGRLGELPEACQPFLQVAVNNTDRLVRLINDILDLERLNAAEVNISPQLCNLNDLMMQSLQLMQGSANAANVQLKANTLSITVFVDHDRMIQTLTNLLSNAIKFSAPQSVVELSAELHPGEVWIAVKDQGRGIPSDKIERIFGRFQQVDASDSRQQGGTGLGLAICKSIVNQHGGRIWVESILGAGSTFFFTLPIDPI</sequence>
<dbReference type="CDD" id="cd00156">
    <property type="entry name" value="REC"/>
    <property type="match status" value="1"/>
</dbReference>
<evidence type="ECO:0000256" key="2">
    <source>
        <dbReference type="ARBA" id="ARBA00012438"/>
    </source>
</evidence>
<keyword evidence="14" id="KW-0067">ATP-binding</keyword>
<dbReference type="GO" id="GO:0009927">
    <property type="term" value="F:histidine phosphotransfer kinase activity"/>
    <property type="evidence" value="ECO:0007669"/>
    <property type="project" value="TreeGrafter"/>
</dbReference>
<dbReference type="SUPFAM" id="SSF55874">
    <property type="entry name" value="ATPase domain of HSP90 chaperone/DNA topoisomerase II/histidine kinase"/>
    <property type="match status" value="1"/>
</dbReference>
<dbReference type="InterPro" id="IPR036890">
    <property type="entry name" value="HATPase_C_sf"/>
</dbReference>
<dbReference type="PROSITE" id="PS50110">
    <property type="entry name" value="RESPONSE_REGULATORY"/>
    <property type="match status" value="1"/>
</dbReference>
<gene>
    <name evidence="14" type="ORF">Q2T42_09335</name>
</gene>
<dbReference type="GO" id="GO:0005886">
    <property type="term" value="C:plasma membrane"/>
    <property type="evidence" value="ECO:0007669"/>
    <property type="project" value="TreeGrafter"/>
</dbReference>
<dbReference type="GO" id="GO:0000155">
    <property type="term" value="F:phosphorelay sensor kinase activity"/>
    <property type="evidence" value="ECO:0007669"/>
    <property type="project" value="InterPro"/>
</dbReference>